<dbReference type="CDD" id="cd12797">
    <property type="entry name" value="M23_peptidase"/>
    <property type="match status" value="1"/>
</dbReference>
<evidence type="ECO:0000313" key="11">
    <source>
        <dbReference type="EMBL" id="TIC87016.1"/>
    </source>
</evidence>
<keyword evidence="6" id="KW-0862">Zinc</keyword>
<reference evidence="11 12" key="1">
    <citation type="submission" date="2019-04" db="EMBL/GenBank/DDBJ databases">
        <title>Crenobacter sp. nov.</title>
        <authorList>
            <person name="Shi S."/>
        </authorList>
    </citation>
    <scope>NUCLEOTIDE SEQUENCE [LARGE SCALE GENOMIC DNA]</scope>
    <source>
        <strain evidence="11 12">GY 70310</strain>
    </source>
</reference>
<keyword evidence="4" id="KW-0479">Metal-binding</keyword>
<evidence type="ECO:0000256" key="5">
    <source>
        <dbReference type="ARBA" id="ARBA00022801"/>
    </source>
</evidence>
<dbReference type="EMBL" id="STGJ01000001">
    <property type="protein sequence ID" value="TIC87016.1"/>
    <property type="molecule type" value="Genomic_DNA"/>
</dbReference>
<feature type="domain" description="DD-carboxypeptidase/endopeptidase Mpg-like N-terminal" evidence="10">
    <location>
        <begin position="79"/>
        <end position="161"/>
    </location>
</feature>
<comment type="cofactor">
    <cofactor evidence="1">
        <name>Zn(2+)</name>
        <dbReference type="ChEBI" id="CHEBI:29105"/>
    </cofactor>
</comment>
<evidence type="ECO:0000256" key="2">
    <source>
        <dbReference type="ARBA" id="ARBA00004196"/>
    </source>
</evidence>
<comment type="subcellular location">
    <subcellularLocation>
        <location evidence="2">Cell envelope</location>
    </subcellularLocation>
</comment>
<organism evidence="11 12">
    <name type="scientific">Crenobacter intestini</name>
    <dbReference type="NCBI Taxonomy" id="2563443"/>
    <lineage>
        <taxon>Bacteria</taxon>
        <taxon>Pseudomonadati</taxon>
        <taxon>Pseudomonadota</taxon>
        <taxon>Betaproteobacteria</taxon>
        <taxon>Neisseriales</taxon>
        <taxon>Neisseriaceae</taxon>
        <taxon>Crenobacter</taxon>
    </lineage>
</organism>
<evidence type="ECO:0000256" key="7">
    <source>
        <dbReference type="ARBA" id="ARBA00023049"/>
    </source>
</evidence>
<dbReference type="Gene3D" id="3.10.450.350">
    <property type="match status" value="2"/>
</dbReference>
<comment type="caution">
    <text evidence="11">The sequence shown here is derived from an EMBL/GenBank/DDBJ whole genome shotgun (WGS) entry which is preliminary data.</text>
</comment>
<evidence type="ECO:0000313" key="12">
    <source>
        <dbReference type="Proteomes" id="UP000308891"/>
    </source>
</evidence>
<dbReference type="Proteomes" id="UP000308891">
    <property type="component" value="Unassembled WGS sequence"/>
</dbReference>
<dbReference type="Pfam" id="PF22310">
    <property type="entry name" value="NMB0315_dom_I"/>
    <property type="match status" value="1"/>
</dbReference>
<accession>A0A4T0V6M4</accession>
<keyword evidence="3" id="KW-0645">Protease</keyword>
<dbReference type="InterPro" id="IPR054512">
    <property type="entry name" value="NMB0315-like_N"/>
</dbReference>
<dbReference type="GO" id="GO:0046872">
    <property type="term" value="F:metal ion binding"/>
    <property type="evidence" value="ECO:0007669"/>
    <property type="project" value="UniProtKB-KW"/>
</dbReference>
<dbReference type="PANTHER" id="PTHR21666">
    <property type="entry name" value="PEPTIDASE-RELATED"/>
    <property type="match status" value="1"/>
</dbReference>
<dbReference type="RefSeq" id="WP_136551027.1">
    <property type="nucleotide sequence ID" value="NZ_STGJ01000001.1"/>
</dbReference>
<proteinExistence type="predicted"/>
<feature type="domain" description="Csd3-like second N-terminal" evidence="9">
    <location>
        <begin position="182"/>
        <end position="294"/>
    </location>
</feature>
<dbReference type="Gene3D" id="2.70.70.10">
    <property type="entry name" value="Glucose Permease (Domain IIA)"/>
    <property type="match status" value="1"/>
</dbReference>
<evidence type="ECO:0000256" key="3">
    <source>
        <dbReference type="ARBA" id="ARBA00022670"/>
    </source>
</evidence>
<evidence type="ECO:0000259" key="10">
    <source>
        <dbReference type="Pfam" id="PF22310"/>
    </source>
</evidence>
<dbReference type="PANTHER" id="PTHR21666:SF288">
    <property type="entry name" value="CELL DIVISION PROTEIN YTFB"/>
    <property type="match status" value="1"/>
</dbReference>
<sequence>MDYRKLQAIPQKMAGFIANHKFAWLGVVAALPLFGVVTTVAVAADEKSAAEQPLPTVQQISERLALPAFTSTAPDTTRYWREAQIQRGETLGHLLNRLGIGDADARRFLYSGSVPADVLKLRAGATLSVQTNDKGELFTLRFLNDDENGEQVLVVLENRGGVWQASTDPLPTETIATVRSVEIKGSAYGALAQAGVPSEVRAQLSDIFSDSFDFKSLKRGDRVNLVYQTMYYEGMPISSGNIDAVEIIKGGERHSAFYHAFDSETGAYFDENGKPLKKGFSLQAVKGARVSSGYGFRFHPILKRMRMHKGIDYAAPTGTPIYAPADGRVASASRDSGYGNVVRLAHSKGITTLYAHMSRFAPGMKSGKTVKAGELIGYVGSTGRSTGPHLHMEVRVGGDTVNPVTVAMPARELTRAEKGKFAANQKALETRLALLRALPVNVAQLD</sequence>
<keyword evidence="5" id="KW-0378">Hydrolase</keyword>
<dbReference type="FunFam" id="2.70.70.10:FF:000006">
    <property type="entry name" value="M23 family peptidase"/>
    <property type="match status" value="1"/>
</dbReference>
<dbReference type="InterPro" id="IPR045834">
    <property type="entry name" value="Csd3_N2"/>
</dbReference>
<protein>
    <submittedName>
        <fullName evidence="11">M23 family metallopeptidase</fullName>
    </submittedName>
</protein>
<dbReference type="OrthoDB" id="9815245at2"/>
<dbReference type="Pfam" id="PF01551">
    <property type="entry name" value="Peptidase_M23"/>
    <property type="match status" value="1"/>
</dbReference>
<dbReference type="GO" id="GO:0004222">
    <property type="term" value="F:metalloendopeptidase activity"/>
    <property type="evidence" value="ECO:0007669"/>
    <property type="project" value="TreeGrafter"/>
</dbReference>
<evidence type="ECO:0000259" key="8">
    <source>
        <dbReference type="Pfam" id="PF01551"/>
    </source>
</evidence>
<evidence type="ECO:0000256" key="4">
    <source>
        <dbReference type="ARBA" id="ARBA00022723"/>
    </source>
</evidence>
<evidence type="ECO:0000256" key="6">
    <source>
        <dbReference type="ARBA" id="ARBA00022833"/>
    </source>
</evidence>
<dbReference type="GO" id="GO:0006508">
    <property type="term" value="P:proteolysis"/>
    <property type="evidence" value="ECO:0007669"/>
    <property type="project" value="UniProtKB-KW"/>
</dbReference>
<dbReference type="InterPro" id="IPR016047">
    <property type="entry name" value="M23ase_b-sheet_dom"/>
</dbReference>
<dbReference type="InterPro" id="IPR011055">
    <property type="entry name" value="Dup_hybrid_motif"/>
</dbReference>
<dbReference type="Pfam" id="PF19425">
    <property type="entry name" value="Csd3_N2"/>
    <property type="match status" value="1"/>
</dbReference>
<dbReference type="AlphaFoldDB" id="A0A4T0V6M4"/>
<gene>
    <name evidence="11" type="ORF">E5K04_00955</name>
</gene>
<feature type="domain" description="M23ase beta-sheet core" evidence="8">
    <location>
        <begin position="306"/>
        <end position="403"/>
    </location>
</feature>
<dbReference type="InterPro" id="IPR050570">
    <property type="entry name" value="Cell_wall_metabolism_enzyme"/>
</dbReference>
<evidence type="ECO:0000259" key="9">
    <source>
        <dbReference type="Pfam" id="PF19425"/>
    </source>
</evidence>
<dbReference type="GO" id="GO:0030313">
    <property type="term" value="C:cell envelope"/>
    <property type="evidence" value="ECO:0007669"/>
    <property type="project" value="UniProtKB-SubCell"/>
</dbReference>
<name>A0A4T0V6M4_9NEIS</name>
<keyword evidence="12" id="KW-1185">Reference proteome</keyword>
<evidence type="ECO:0000256" key="1">
    <source>
        <dbReference type="ARBA" id="ARBA00001947"/>
    </source>
</evidence>
<keyword evidence="7" id="KW-0482">Metalloprotease</keyword>
<dbReference type="SUPFAM" id="SSF51261">
    <property type="entry name" value="Duplicated hybrid motif"/>
    <property type="match status" value="1"/>
</dbReference>